<reference evidence="2" key="1">
    <citation type="submission" date="2016-03" db="EMBL/GenBank/DDBJ databases">
        <authorList>
            <person name="Ray J."/>
            <person name="Price M."/>
            <person name="Deutschbauer A."/>
        </authorList>
    </citation>
    <scope>NUCLEOTIDE SEQUENCE [LARGE SCALE GENOMIC DNA]</scope>
    <source>
        <strain evidence="2">FW300-N1B4</strain>
    </source>
</reference>
<name>A0A162BJF5_PSEFL</name>
<proteinExistence type="predicted"/>
<organism evidence="1 2">
    <name type="scientific">Pseudomonas fluorescens</name>
    <dbReference type="NCBI Taxonomy" id="294"/>
    <lineage>
        <taxon>Bacteria</taxon>
        <taxon>Pseudomonadati</taxon>
        <taxon>Pseudomonadota</taxon>
        <taxon>Gammaproteobacteria</taxon>
        <taxon>Pseudomonadales</taxon>
        <taxon>Pseudomonadaceae</taxon>
        <taxon>Pseudomonas</taxon>
    </lineage>
</organism>
<sequence length="77" mass="9031">MKTSTPLLRHSYQGLKNQQVGLTRLRLWLDFMRFYQHEELLLANVVFPAARNGIATRDCVRRLKKGVRLWLFAMAKG</sequence>
<protein>
    <submittedName>
        <fullName evidence="1">Uncharacterized protein</fullName>
    </submittedName>
</protein>
<evidence type="ECO:0000313" key="1">
    <source>
        <dbReference type="EMBL" id="KZN16543.1"/>
    </source>
</evidence>
<reference evidence="1 2" key="2">
    <citation type="journal article" date="2018" name="Nature">
        <title>Mutant phenotypes for thousands of bacterial genes of unknown function.</title>
        <authorList>
            <person name="Price M.N."/>
            <person name="Wetmore K.M."/>
            <person name="Waters R.J."/>
            <person name="Callaghan M."/>
            <person name="Ray J."/>
            <person name="Liu H."/>
            <person name="Kuehl J.V."/>
            <person name="Melnyk R.A."/>
            <person name="Lamson J.S."/>
            <person name="Suh Y."/>
            <person name="Carlson H.K."/>
            <person name="Esquivel Z."/>
            <person name="Sadeeshkumar H."/>
            <person name="Chakraborty R."/>
            <person name="Zane G.M."/>
            <person name="Rubin B.E."/>
            <person name="Wall J.D."/>
            <person name="Visel A."/>
            <person name="Bristow J."/>
            <person name="Blow M.J."/>
            <person name="Arkin A.P."/>
            <person name="Deutschbauer A.M."/>
        </authorList>
    </citation>
    <scope>NUCLEOTIDE SEQUENCE [LARGE SCALE GENOMIC DNA]</scope>
    <source>
        <strain evidence="1 2">FW300-N1B4</strain>
    </source>
</reference>
<comment type="caution">
    <text evidence="1">The sequence shown here is derived from an EMBL/GenBank/DDBJ whole genome shotgun (WGS) entry which is preliminary data.</text>
</comment>
<evidence type="ECO:0000313" key="2">
    <source>
        <dbReference type="Proteomes" id="UP000076489"/>
    </source>
</evidence>
<dbReference type="EMBL" id="LUKJ01000003">
    <property type="protein sequence ID" value="KZN16543.1"/>
    <property type="molecule type" value="Genomic_DNA"/>
</dbReference>
<dbReference type="Proteomes" id="UP000076489">
    <property type="component" value="Unassembled WGS sequence"/>
</dbReference>
<dbReference type="AlphaFoldDB" id="A0A162BJF5"/>
<accession>A0A162BJF5</accession>
<gene>
    <name evidence="1" type="ORF">A1D17_10365</name>
</gene>